<dbReference type="Pfam" id="PF11306">
    <property type="entry name" value="DUF3108"/>
    <property type="match status" value="1"/>
</dbReference>
<comment type="caution">
    <text evidence="1">The sequence shown here is derived from an EMBL/GenBank/DDBJ whole genome shotgun (WGS) entry which is preliminary data.</text>
</comment>
<accession>A0A3A1NK49</accession>
<evidence type="ECO:0000313" key="2">
    <source>
        <dbReference type="Proteomes" id="UP000266691"/>
    </source>
</evidence>
<reference evidence="1 2" key="1">
    <citation type="submission" date="2018-08" db="EMBL/GenBank/DDBJ databases">
        <title>Proposal of Muricauda 72 sp.nov. and Muricauda NH166 sp.nov., isolated from seawater.</title>
        <authorList>
            <person name="Cheng H."/>
            <person name="Wu Y.-H."/>
            <person name="Guo L.-L."/>
            <person name="Xu X.-W."/>
        </authorList>
    </citation>
    <scope>NUCLEOTIDE SEQUENCE [LARGE SCALE GENOMIC DNA]</scope>
    <source>
        <strain evidence="1 2">72</strain>
    </source>
</reference>
<gene>
    <name evidence="1" type="ORF">D2V05_05560</name>
</gene>
<dbReference type="EMBL" id="QXFI01000013">
    <property type="protein sequence ID" value="RIV46033.1"/>
    <property type="molecule type" value="Genomic_DNA"/>
</dbReference>
<proteinExistence type="predicted"/>
<dbReference type="Proteomes" id="UP000266691">
    <property type="component" value="Unassembled WGS sequence"/>
</dbReference>
<dbReference type="InterPro" id="IPR021457">
    <property type="entry name" value="DUF3108"/>
</dbReference>
<organism evidence="1 2">
    <name type="scientific">Flagellimonas pelagia</name>
    <dbReference type="NCBI Taxonomy" id="2306998"/>
    <lineage>
        <taxon>Bacteria</taxon>
        <taxon>Pseudomonadati</taxon>
        <taxon>Bacteroidota</taxon>
        <taxon>Flavobacteriia</taxon>
        <taxon>Flavobacteriales</taxon>
        <taxon>Flavobacteriaceae</taxon>
        <taxon>Flagellimonas</taxon>
    </lineage>
</organism>
<evidence type="ECO:0008006" key="3">
    <source>
        <dbReference type="Google" id="ProtNLM"/>
    </source>
</evidence>
<protein>
    <recommendedName>
        <fullName evidence="3">DUF3108 domain-containing protein</fullName>
    </recommendedName>
</protein>
<sequence>MGQHRKIVPLVIVNFSLHPNPNTKNLCNQKHFLMIKNIISLAFLFFLTLSYGQQAIGPNNNPFDSTWIKDENYTMKWLVLQDTISHELGEVSTNIQQKGDKLILITLVAMPQLTEPWVDSTIVKLKDLTPLYHSSYNQNRDMVIHFEDRVTGYYHDKKTGKKTELDQEQEASFFDSNSYPYLIRWLPLEEGYEQVISIFDFNPNTQTGVITATIKAVDSEVMEIDGQSKEVWKVQVTDDISNNQMPSYYYIDKKSRTLLKQEIEMPGRRMVMERVDFK</sequence>
<evidence type="ECO:0000313" key="1">
    <source>
        <dbReference type="EMBL" id="RIV46033.1"/>
    </source>
</evidence>
<name>A0A3A1NK49_9FLAO</name>
<dbReference type="AlphaFoldDB" id="A0A3A1NK49"/>